<dbReference type="GO" id="GO:0003677">
    <property type="term" value="F:DNA binding"/>
    <property type="evidence" value="ECO:0007669"/>
    <property type="project" value="UniProtKB-KW"/>
</dbReference>
<evidence type="ECO:0000313" key="3">
    <source>
        <dbReference type="EMBL" id="MPM27731.1"/>
    </source>
</evidence>
<sequence length="194" mass="22664">MDDKKAQIFSVAKKLFSEKGFKDTNVAEITREAGVAVGTFYLYYSSKEKLFFDVFMEENLKLKQLCLDSLDYSASPQTIIEQMLRINMEGFATNPILRQWYQSNVYQKLEQVFRKENAMDSMTFLYDVFLVLVERWQAEGKMRRDIDSKMIMMLFAAIINVDTHKDEIGLEFFPELLQIMTSLVLQGLTEHCPD</sequence>
<dbReference type="InterPro" id="IPR009057">
    <property type="entry name" value="Homeodomain-like_sf"/>
</dbReference>
<gene>
    <name evidence="3" type="ORF">SDC9_74244</name>
</gene>
<reference evidence="3" key="1">
    <citation type="submission" date="2019-08" db="EMBL/GenBank/DDBJ databases">
        <authorList>
            <person name="Kucharzyk K."/>
            <person name="Murdoch R.W."/>
            <person name="Higgins S."/>
            <person name="Loffler F."/>
        </authorList>
    </citation>
    <scope>NUCLEOTIDE SEQUENCE</scope>
</reference>
<dbReference type="InterPro" id="IPR050624">
    <property type="entry name" value="HTH-type_Tx_Regulator"/>
</dbReference>
<dbReference type="SUPFAM" id="SSF48498">
    <property type="entry name" value="Tetracyclin repressor-like, C-terminal domain"/>
    <property type="match status" value="1"/>
</dbReference>
<dbReference type="PANTHER" id="PTHR43479">
    <property type="entry name" value="ACREF/ENVCD OPERON REPRESSOR-RELATED"/>
    <property type="match status" value="1"/>
</dbReference>
<dbReference type="Pfam" id="PF00440">
    <property type="entry name" value="TetR_N"/>
    <property type="match status" value="1"/>
</dbReference>
<dbReference type="EMBL" id="VSSQ01005072">
    <property type="protein sequence ID" value="MPM27731.1"/>
    <property type="molecule type" value="Genomic_DNA"/>
</dbReference>
<feature type="domain" description="HTH tetR-type" evidence="2">
    <location>
        <begin position="2"/>
        <end position="62"/>
    </location>
</feature>
<dbReference type="InterPro" id="IPR001647">
    <property type="entry name" value="HTH_TetR"/>
</dbReference>
<dbReference type="AlphaFoldDB" id="A0A644YIL8"/>
<name>A0A644YIL8_9ZZZZ</name>
<dbReference type="PROSITE" id="PS50977">
    <property type="entry name" value="HTH_TETR_2"/>
    <property type="match status" value="1"/>
</dbReference>
<proteinExistence type="predicted"/>
<dbReference type="SUPFAM" id="SSF46689">
    <property type="entry name" value="Homeodomain-like"/>
    <property type="match status" value="1"/>
</dbReference>
<accession>A0A644YIL8</accession>
<dbReference type="PRINTS" id="PR00455">
    <property type="entry name" value="HTHTETR"/>
</dbReference>
<dbReference type="InterPro" id="IPR036271">
    <property type="entry name" value="Tet_transcr_reg_TetR-rel_C_sf"/>
</dbReference>
<protein>
    <recommendedName>
        <fullName evidence="2">HTH tetR-type domain-containing protein</fullName>
    </recommendedName>
</protein>
<dbReference type="Gene3D" id="1.10.357.10">
    <property type="entry name" value="Tetracycline Repressor, domain 2"/>
    <property type="match status" value="1"/>
</dbReference>
<comment type="caution">
    <text evidence="3">The sequence shown here is derived from an EMBL/GenBank/DDBJ whole genome shotgun (WGS) entry which is preliminary data.</text>
</comment>
<evidence type="ECO:0000259" key="2">
    <source>
        <dbReference type="PROSITE" id="PS50977"/>
    </source>
</evidence>
<keyword evidence="1" id="KW-0238">DNA-binding</keyword>
<evidence type="ECO:0000256" key="1">
    <source>
        <dbReference type="ARBA" id="ARBA00023125"/>
    </source>
</evidence>
<organism evidence="3">
    <name type="scientific">bioreactor metagenome</name>
    <dbReference type="NCBI Taxonomy" id="1076179"/>
    <lineage>
        <taxon>unclassified sequences</taxon>
        <taxon>metagenomes</taxon>
        <taxon>ecological metagenomes</taxon>
    </lineage>
</organism>
<dbReference type="PANTHER" id="PTHR43479:SF11">
    <property type="entry name" value="ACREF_ENVCD OPERON REPRESSOR-RELATED"/>
    <property type="match status" value="1"/>
</dbReference>